<keyword evidence="2" id="KW-0805">Transcription regulation</keyword>
<protein>
    <recommendedName>
        <fullName evidence="8">Myb-like domain-containing protein</fullName>
    </recommendedName>
</protein>
<dbReference type="Proteomes" id="UP000886885">
    <property type="component" value="Chromosome 6D"/>
</dbReference>
<accession>A0A8X7ZJB8</accession>
<dbReference type="EMBL" id="JAAWWB010000012">
    <property type="protein sequence ID" value="KAG6768882.1"/>
    <property type="molecule type" value="Genomic_DNA"/>
</dbReference>
<feature type="domain" description="Myb-like" evidence="8">
    <location>
        <begin position="225"/>
        <end position="310"/>
    </location>
</feature>
<evidence type="ECO:0000256" key="6">
    <source>
        <dbReference type="SAM" id="MobiDB-lite"/>
    </source>
</evidence>
<dbReference type="PANTHER" id="PTHR21654:SF7">
    <property type="entry name" value="HOMEODOMAIN-LIKE SUPERFAMILY PROTEIN"/>
    <property type="match status" value="1"/>
</dbReference>
<feature type="region of interest" description="Disordered" evidence="6">
    <location>
        <begin position="449"/>
        <end position="475"/>
    </location>
</feature>
<dbReference type="PANTHER" id="PTHR21654">
    <property type="entry name" value="FI21293P1"/>
    <property type="match status" value="1"/>
</dbReference>
<dbReference type="AlphaFoldDB" id="A0A8X7ZJB8"/>
<keyword evidence="4" id="KW-0804">Transcription</keyword>
<proteinExistence type="predicted"/>
<keyword evidence="3" id="KW-0238">DNA-binding</keyword>
<organism evidence="9 10">
    <name type="scientific">Populus tomentosa</name>
    <name type="common">Chinese white poplar</name>
    <dbReference type="NCBI Taxonomy" id="118781"/>
    <lineage>
        <taxon>Eukaryota</taxon>
        <taxon>Viridiplantae</taxon>
        <taxon>Streptophyta</taxon>
        <taxon>Embryophyta</taxon>
        <taxon>Tracheophyta</taxon>
        <taxon>Spermatophyta</taxon>
        <taxon>Magnoliopsida</taxon>
        <taxon>eudicotyledons</taxon>
        <taxon>Gunneridae</taxon>
        <taxon>Pentapetalae</taxon>
        <taxon>rosids</taxon>
        <taxon>fabids</taxon>
        <taxon>Malpighiales</taxon>
        <taxon>Salicaceae</taxon>
        <taxon>Saliceae</taxon>
        <taxon>Populus</taxon>
    </lineage>
</organism>
<dbReference type="InterPro" id="IPR044822">
    <property type="entry name" value="Myb_DNA-bind_4"/>
</dbReference>
<evidence type="ECO:0000256" key="1">
    <source>
        <dbReference type="ARBA" id="ARBA00004123"/>
    </source>
</evidence>
<evidence type="ECO:0000313" key="10">
    <source>
        <dbReference type="Proteomes" id="UP000886885"/>
    </source>
</evidence>
<evidence type="ECO:0000256" key="3">
    <source>
        <dbReference type="ARBA" id="ARBA00023125"/>
    </source>
</evidence>
<evidence type="ECO:0000256" key="7">
    <source>
        <dbReference type="SAM" id="Phobius"/>
    </source>
</evidence>
<dbReference type="InterPro" id="IPR001005">
    <property type="entry name" value="SANT/Myb"/>
</dbReference>
<keyword evidence="10" id="KW-1185">Reference proteome</keyword>
<dbReference type="CDD" id="cd22249">
    <property type="entry name" value="UDM1_RNF168_RNF169-like"/>
    <property type="match status" value="1"/>
</dbReference>
<evidence type="ECO:0000256" key="2">
    <source>
        <dbReference type="ARBA" id="ARBA00023015"/>
    </source>
</evidence>
<reference evidence="9" key="1">
    <citation type="journal article" date="2020" name="bioRxiv">
        <title>Hybrid origin of Populus tomentosa Carr. identified through genome sequencing and phylogenomic analysis.</title>
        <authorList>
            <person name="An X."/>
            <person name="Gao K."/>
            <person name="Chen Z."/>
            <person name="Li J."/>
            <person name="Yang X."/>
            <person name="Yang X."/>
            <person name="Zhou J."/>
            <person name="Guo T."/>
            <person name="Zhao T."/>
            <person name="Huang S."/>
            <person name="Miao D."/>
            <person name="Khan W.U."/>
            <person name="Rao P."/>
            <person name="Ye M."/>
            <person name="Lei B."/>
            <person name="Liao W."/>
            <person name="Wang J."/>
            <person name="Ji L."/>
            <person name="Li Y."/>
            <person name="Guo B."/>
            <person name="Mustafa N.S."/>
            <person name="Li S."/>
            <person name="Yun Q."/>
            <person name="Keller S.R."/>
            <person name="Mao J."/>
            <person name="Zhang R."/>
            <person name="Strauss S.H."/>
        </authorList>
    </citation>
    <scope>NUCLEOTIDE SEQUENCE</scope>
    <source>
        <strain evidence="9">GM15</strain>
        <tissue evidence="9">Leaf</tissue>
    </source>
</reference>
<dbReference type="OrthoDB" id="691673at2759"/>
<dbReference type="GO" id="GO:0005634">
    <property type="term" value="C:nucleus"/>
    <property type="evidence" value="ECO:0007669"/>
    <property type="project" value="UniProtKB-SubCell"/>
</dbReference>
<gene>
    <name evidence="9" type="ORF">POTOM_024494</name>
</gene>
<evidence type="ECO:0000256" key="5">
    <source>
        <dbReference type="ARBA" id="ARBA00023242"/>
    </source>
</evidence>
<dbReference type="PROSITE" id="PS50090">
    <property type="entry name" value="MYB_LIKE"/>
    <property type="match status" value="1"/>
</dbReference>
<comment type="caution">
    <text evidence="9">The sequence shown here is derived from an EMBL/GenBank/DDBJ whole genome shotgun (WGS) entry which is preliminary data.</text>
</comment>
<evidence type="ECO:0000259" key="8">
    <source>
        <dbReference type="PROSITE" id="PS50090"/>
    </source>
</evidence>
<keyword evidence="7" id="KW-1133">Transmembrane helix</keyword>
<dbReference type="Pfam" id="PF13837">
    <property type="entry name" value="Myb_DNA-bind_4"/>
    <property type="match status" value="1"/>
</dbReference>
<evidence type="ECO:0000256" key="4">
    <source>
        <dbReference type="ARBA" id="ARBA00023163"/>
    </source>
</evidence>
<dbReference type="GO" id="GO:0003677">
    <property type="term" value="F:DNA binding"/>
    <property type="evidence" value="ECO:0007669"/>
    <property type="project" value="UniProtKB-KW"/>
</dbReference>
<feature type="compositionally biased region" description="Basic and acidic residues" evidence="6">
    <location>
        <begin position="461"/>
        <end position="475"/>
    </location>
</feature>
<feature type="transmembrane region" description="Helical" evidence="7">
    <location>
        <begin position="374"/>
        <end position="396"/>
    </location>
</feature>
<evidence type="ECO:0000313" key="9">
    <source>
        <dbReference type="EMBL" id="KAG6768882.1"/>
    </source>
</evidence>
<sequence>MDLLAADDRQIRNPNDFPLHLIPFPPTGNFDISTSAAAVVGSSDVDSLLPQKLRPIRGNGRVPSGSGEDGREKPWGFVSGEASDVAVNGGGGVGLGSGEGFLEDEFRQYDVSFGSVVVSAIVFVRFIMRGIENYCDGRDDWLFYKLRDSLNQDCKLNRPWIILCSCDGNADDSSVGAGDSVGRKRKRRSKRKIEKFLESLVMKVMEKQEEMHKQLVEMIESRERETMIREEAWKQQEMERMKRDNEARAQETSRNLALISFIQNMTGHAIELQVTGSKGTNIWDAISDGLCNLGYNRTAKNCKEKWKNINKHFKNSVGSVVKKPFENITGSPYFHELDVLYNNGFVNLGNGSTNTAIKLTALLVKVERLKPFQVFVFSNLTLTLGGNLIVPIVLAITVDRKREILSAEYGCVLIFMSPISSNAGMVLNLHGCSSLEKVEQLSKLECDEIPHGKPAASPHTQCKDKRIQEGEERNE</sequence>
<dbReference type="GO" id="GO:0006355">
    <property type="term" value="P:regulation of DNA-templated transcription"/>
    <property type="evidence" value="ECO:0007669"/>
    <property type="project" value="UniProtKB-ARBA"/>
</dbReference>
<keyword evidence="7" id="KW-0472">Membrane</keyword>
<comment type="subcellular location">
    <subcellularLocation>
        <location evidence="1">Nucleus</location>
    </subcellularLocation>
</comment>
<name>A0A8X7ZJB8_POPTO</name>
<keyword evidence="7" id="KW-0812">Transmembrane</keyword>
<keyword evidence="5" id="KW-0539">Nucleus</keyword>